<proteinExistence type="predicted"/>
<feature type="region of interest" description="Disordered" evidence="5">
    <location>
        <begin position="422"/>
        <end position="442"/>
    </location>
</feature>
<keyword evidence="2" id="KW-0963">Cytoplasm</keyword>
<feature type="region of interest" description="Disordered" evidence="5">
    <location>
        <begin position="749"/>
        <end position="779"/>
    </location>
</feature>
<feature type="compositionally biased region" description="Low complexity" evidence="5">
    <location>
        <begin position="860"/>
        <end position="875"/>
    </location>
</feature>
<feature type="compositionally biased region" description="Low complexity" evidence="5">
    <location>
        <begin position="636"/>
        <end position="645"/>
    </location>
</feature>
<feature type="region of interest" description="Disordered" evidence="5">
    <location>
        <begin position="631"/>
        <end position="683"/>
    </location>
</feature>
<evidence type="ECO:0000256" key="1">
    <source>
        <dbReference type="ARBA" id="ARBA00004496"/>
    </source>
</evidence>
<dbReference type="PANTHER" id="PTHR15454:SF69">
    <property type="entry name" value="SERINE_THREONINE-PROTEIN KINASE 11-INTERACTING PROTEIN"/>
    <property type="match status" value="1"/>
</dbReference>
<evidence type="ECO:0000256" key="5">
    <source>
        <dbReference type="SAM" id="MobiDB-lite"/>
    </source>
</evidence>
<dbReference type="GO" id="GO:0005737">
    <property type="term" value="C:cytoplasm"/>
    <property type="evidence" value="ECO:0007669"/>
    <property type="project" value="UniProtKB-SubCell"/>
</dbReference>
<protein>
    <submittedName>
        <fullName evidence="6">Uncharacterized protein</fullName>
    </submittedName>
</protein>
<dbReference type="SUPFAM" id="SSF52075">
    <property type="entry name" value="Outer arm dynein light chain 1"/>
    <property type="match status" value="1"/>
</dbReference>
<feature type="compositionally biased region" description="Low complexity" evidence="5">
    <location>
        <begin position="542"/>
        <end position="564"/>
    </location>
</feature>
<comment type="subcellular location">
    <subcellularLocation>
        <location evidence="1">Cytoplasm</location>
    </subcellularLocation>
</comment>
<keyword evidence="4" id="KW-0677">Repeat</keyword>
<feature type="region of interest" description="Disordered" evidence="5">
    <location>
        <begin position="1497"/>
        <end position="1525"/>
    </location>
</feature>
<evidence type="ECO:0000313" key="6">
    <source>
        <dbReference type="EMBL" id="CAD9253874.1"/>
    </source>
</evidence>
<reference evidence="6" key="1">
    <citation type="submission" date="2021-01" db="EMBL/GenBank/DDBJ databases">
        <authorList>
            <person name="Corre E."/>
            <person name="Pelletier E."/>
            <person name="Niang G."/>
            <person name="Scheremetjew M."/>
            <person name="Finn R."/>
            <person name="Kale V."/>
            <person name="Holt S."/>
            <person name="Cochrane G."/>
            <person name="Meng A."/>
            <person name="Brown T."/>
            <person name="Cohen L."/>
        </authorList>
    </citation>
    <scope>NUCLEOTIDE SEQUENCE</scope>
    <source>
        <strain evidence="6">CCMP2877</strain>
    </source>
</reference>
<dbReference type="PANTHER" id="PTHR15454">
    <property type="entry name" value="NISCHARIN RELATED"/>
    <property type="match status" value="1"/>
</dbReference>
<feature type="compositionally biased region" description="Basic and acidic residues" evidence="5">
    <location>
        <begin position="1036"/>
        <end position="1049"/>
    </location>
</feature>
<sequence length="1604" mass="173091">MKDSTPAATDFGFSFFYSDSGGDAEGDGGRRSSTFGAESSVWLSVFPSLQYLEVDGASVDCLEQLLPLRSQLKVILVNKCAVPELAHLLLRGGAEESKAAAGGAVAKAHPTEDLLAAAKDSAESLAVLASMPSSITPPITWQWRTLTTLELQGCGLASLDASLRLAPNLTRLVLADNSVTELPAAIGFCTFLEYLDLSGNPELGPVLPMAPECLGAIKTLLLRGCGIRSCMGLDRLYGIEVLDMRDNKLIEISEVNRVAKLPFVKTLDLRGCPVCETRTYRIRVLALMQPFRSALAPTAVGAAAAGVCLEPGEYPVLDGESVTLQEEEKLLALAAVAKRARLWAKQQRKKDYGRPPVERPERQDIKELLAYSPYFYTFSRAVIGAQPAKYLQGLEKAYEGHSRWLVDTGRAELHQKRLVKQQRAVKEHRGSRRPSTGRHGSVGEIREHLAAMAHSHYRASHGCAGATPDRQAGKRRRSTFWRKNGLDMYIYNDIGDFVGWRRRRQRQPRDGMAPMDLGEAKVSWDRPPPAPVYGTPPQRPKGSSPGFVSPSLSSPGLSSPWGGLNASRRRVARIQDSAGSGGADPEHEADAATGPVLKPAVIPKWDNMGSLRPESPASTDASRHPLDEFFGDETGAAATAASPRTSADEGFRVDATSPLSVEADAEGAGGPDPRLMLSPSFSDYSSSGYDPEVINEVSDVGDGLSSNIAQALKFNTVERSPSPTPAPDMAIEVPLASDYIEDSFEVDPLAQTGSAPPRSASNASNGFASTLEEERAARKSRKESLLARVGHFQKTVSVELETPEKLAPEAASRSALERPPSVPERKESFERKQSFGSLKGGVAESPGRSFGGSDFTVPQRTMSRTGSMASRTSRATSVASSEVDLNFRGNIFDPGMGFGQLGITPTSSMPASPALTAKSAASDAGDMPDALDLALSPPTLPRSRDRTISDISVVSEGRPKEQAAADLFPPAVAEPGVDAAEAALPTEPDHPSAAAGPKPRPEADSMGFVGSGTMLDRVDSSFSVNSSRASALGELEAPRVSKTSEKTESTEPAAAPEAPADESEEMETPWLEDPSPYGVYVGAENYRDVNVRGQVKLYLEQNIFSPRAAPLHVTCRGITPATPPTARASDDYLGLRSSIGSVDDYGAYDGSFSGGSAAYNNETLAEIYHVPAMPVEPRAGSGAAAALHLVRKRTPRGEQLKEKDGADRDTTALEISVVVVLTDKMMYIMEDFWQKADTATWPRDKYLDHATQTILSGGERLEGESCRFGDAPRPRILAAHSIGTLSRIVIGFYFQRVRFRFRRGRRNARLSNSFSPGVGISDAAAEYDCGGLWCDEYGGSQDEEYEYVFCPRNRADTYKLSKGLPKLAAAAAEAMPGPMRGAFDEEGAGKGSYVYENEDNAVLAKVSNLVTELNYFKKKGAGGEASQRSVAAFTPLYYTMVYQRWKTRPGVLAPRTLIVTEAGLILCNEDYANVWSVARDEVVRRKFEEAAGRGVFHRSPTRAPGASPRSTPKRTRVSSDSVGRSSDLDVPLEVVESVALEDVVYTRADKEPHCFTVKLKTPLFNRKRKWRLVCISRAQAEKALKEIRRVSTSLSAPAEDSDDD</sequence>
<evidence type="ECO:0000256" key="4">
    <source>
        <dbReference type="ARBA" id="ARBA00022737"/>
    </source>
</evidence>
<feature type="compositionally biased region" description="Low complexity" evidence="5">
    <location>
        <begin position="754"/>
        <end position="765"/>
    </location>
</feature>
<feature type="region of interest" description="Disordered" evidence="5">
    <location>
        <begin position="909"/>
        <end position="962"/>
    </location>
</feature>
<evidence type="ECO:0000256" key="3">
    <source>
        <dbReference type="ARBA" id="ARBA00022614"/>
    </source>
</evidence>
<evidence type="ECO:0000256" key="2">
    <source>
        <dbReference type="ARBA" id="ARBA00022490"/>
    </source>
</evidence>
<feature type="region of interest" description="Disordered" evidence="5">
    <location>
        <begin position="1028"/>
        <end position="1073"/>
    </location>
</feature>
<dbReference type="Gene3D" id="3.80.10.10">
    <property type="entry name" value="Ribonuclease Inhibitor"/>
    <property type="match status" value="2"/>
</dbReference>
<feature type="region of interest" description="Disordered" evidence="5">
    <location>
        <begin position="983"/>
        <end position="1012"/>
    </location>
</feature>
<dbReference type="EMBL" id="HBGJ01019027">
    <property type="protein sequence ID" value="CAD9253874.1"/>
    <property type="molecule type" value="Transcribed_RNA"/>
</dbReference>
<keyword evidence="3" id="KW-0433">Leucine-rich repeat</keyword>
<name>A0A7S1U1B3_9STRA</name>
<gene>
    <name evidence="6" type="ORF">PPAR1163_LOCUS12241</name>
</gene>
<feature type="region of interest" description="Disordered" evidence="5">
    <location>
        <begin position="505"/>
        <end position="597"/>
    </location>
</feature>
<organism evidence="6">
    <name type="scientific">Phaeomonas parva</name>
    <dbReference type="NCBI Taxonomy" id="124430"/>
    <lineage>
        <taxon>Eukaryota</taxon>
        <taxon>Sar</taxon>
        <taxon>Stramenopiles</taxon>
        <taxon>Ochrophyta</taxon>
        <taxon>Pinguiophyceae</taxon>
        <taxon>Pinguiochrysidales</taxon>
        <taxon>Pinguiochrysidaceae</taxon>
        <taxon>Phaeomonas</taxon>
    </lineage>
</organism>
<dbReference type="InterPro" id="IPR032675">
    <property type="entry name" value="LRR_dom_sf"/>
</dbReference>
<accession>A0A7S1U1B3</accession>
<feature type="region of interest" description="Disordered" evidence="5">
    <location>
        <begin position="803"/>
        <end position="875"/>
    </location>
</feature>
<feature type="compositionally biased region" description="Basic and acidic residues" evidence="5">
    <location>
        <begin position="823"/>
        <end position="833"/>
    </location>
</feature>